<keyword evidence="6" id="KW-1185">Reference proteome</keyword>
<dbReference type="InterPro" id="IPR022998">
    <property type="entry name" value="ThiamineP_synth_TenI"/>
</dbReference>
<sequence length="215" mass="23341">MKHNRKKETPLPRLHLISSGKESSDTSTPLLNQLSLLPGSFPCMVQIREKQLNAKELLNLALKARAIKAPEGTLLLINERADIALAAGLDGVHLPESGCSASKLRPFTPGMIYGYSVHSASALRMAEESGADYLLFGPVFDTPSKRRYGAPQGLEKLGALCRSTSLPVFALGGISPMNARFCMDKGAYGIAGISLFQERSRLAEIIEQLYLHLHP</sequence>
<comment type="pathway">
    <text evidence="1">Cofactor biosynthesis; thiamine diphosphate biosynthesis.</text>
</comment>
<dbReference type="AlphaFoldDB" id="B4SA53"/>
<dbReference type="OrthoDB" id="194683at2"/>
<evidence type="ECO:0000259" key="4">
    <source>
        <dbReference type="Pfam" id="PF02581"/>
    </source>
</evidence>
<accession>B4SA53</accession>
<organism evidence="5 6">
    <name type="scientific">Pelodictyon phaeoclathratiforme (strain DSM 5477 / BU-1)</name>
    <dbReference type="NCBI Taxonomy" id="324925"/>
    <lineage>
        <taxon>Bacteria</taxon>
        <taxon>Pseudomonadati</taxon>
        <taxon>Chlorobiota</taxon>
        <taxon>Chlorobiia</taxon>
        <taxon>Chlorobiales</taxon>
        <taxon>Chlorobiaceae</taxon>
        <taxon>Chlorobium/Pelodictyon group</taxon>
        <taxon>Pelodictyon</taxon>
    </lineage>
</organism>
<dbReference type="Pfam" id="PF02581">
    <property type="entry name" value="TMP-TENI"/>
    <property type="match status" value="1"/>
</dbReference>
<dbReference type="KEGG" id="pph:Ppha_1499"/>
<dbReference type="GO" id="GO:0005737">
    <property type="term" value="C:cytoplasm"/>
    <property type="evidence" value="ECO:0007669"/>
    <property type="project" value="TreeGrafter"/>
</dbReference>
<dbReference type="InterPro" id="IPR013785">
    <property type="entry name" value="Aldolase_TIM"/>
</dbReference>
<name>B4SA53_PELPB</name>
<keyword evidence="2" id="KW-0784">Thiamine biosynthesis</keyword>
<evidence type="ECO:0000256" key="1">
    <source>
        <dbReference type="ARBA" id="ARBA00004948"/>
    </source>
</evidence>
<dbReference type="CDD" id="cd00564">
    <property type="entry name" value="TMP_TenI"/>
    <property type="match status" value="1"/>
</dbReference>
<feature type="domain" description="Thiamine phosphate synthase/TenI" evidence="4">
    <location>
        <begin position="37"/>
        <end position="194"/>
    </location>
</feature>
<dbReference type="EMBL" id="CP001110">
    <property type="protein sequence ID" value="ACF43749.1"/>
    <property type="molecule type" value="Genomic_DNA"/>
</dbReference>
<gene>
    <name evidence="5" type="ordered locus">Ppha_1499</name>
</gene>
<dbReference type="STRING" id="324925.Ppha_1499"/>
<dbReference type="Gene3D" id="3.20.20.70">
    <property type="entry name" value="Aldolase class I"/>
    <property type="match status" value="1"/>
</dbReference>
<dbReference type="InterPro" id="IPR036206">
    <property type="entry name" value="ThiamineP_synth_sf"/>
</dbReference>
<dbReference type="eggNOG" id="COG0352">
    <property type="taxonomic scope" value="Bacteria"/>
</dbReference>
<dbReference type="SUPFAM" id="SSF51391">
    <property type="entry name" value="Thiamin phosphate synthase"/>
    <property type="match status" value="1"/>
</dbReference>
<dbReference type="PANTHER" id="PTHR20857">
    <property type="entry name" value="THIAMINE-PHOSPHATE PYROPHOSPHORYLASE"/>
    <property type="match status" value="1"/>
</dbReference>
<dbReference type="GO" id="GO:0004789">
    <property type="term" value="F:thiamine-phosphate diphosphorylase activity"/>
    <property type="evidence" value="ECO:0007669"/>
    <property type="project" value="TreeGrafter"/>
</dbReference>
<evidence type="ECO:0000313" key="6">
    <source>
        <dbReference type="Proteomes" id="UP000002724"/>
    </source>
</evidence>
<protein>
    <submittedName>
        <fullName evidence="5">Thiamine monophosphate synthase</fullName>
    </submittedName>
</protein>
<dbReference type="PANTHER" id="PTHR20857:SF15">
    <property type="entry name" value="THIAMINE-PHOSPHATE SYNTHASE"/>
    <property type="match status" value="1"/>
</dbReference>
<feature type="region of interest" description="Disordered" evidence="3">
    <location>
        <begin position="1"/>
        <end position="28"/>
    </location>
</feature>
<proteinExistence type="predicted"/>
<dbReference type="Proteomes" id="UP000002724">
    <property type="component" value="Chromosome"/>
</dbReference>
<dbReference type="RefSeq" id="WP_012508237.1">
    <property type="nucleotide sequence ID" value="NC_011060.1"/>
</dbReference>
<evidence type="ECO:0000256" key="2">
    <source>
        <dbReference type="ARBA" id="ARBA00022977"/>
    </source>
</evidence>
<dbReference type="HOGENOM" id="CLU_018272_3_4_10"/>
<dbReference type="GO" id="GO:0009228">
    <property type="term" value="P:thiamine biosynthetic process"/>
    <property type="evidence" value="ECO:0007669"/>
    <property type="project" value="UniProtKB-KW"/>
</dbReference>
<evidence type="ECO:0000256" key="3">
    <source>
        <dbReference type="SAM" id="MobiDB-lite"/>
    </source>
</evidence>
<evidence type="ECO:0000313" key="5">
    <source>
        <dbReference type="EMBL" id="ACF43749.1"/>
    </source>
</evidence>
<reference evidence="5 6" key="1">
    <citation type="submission" date="2008-06" db="EMBL/GenBank/DDBJ databases">
        <title>Complete sequence of Pelodictyon phaeoclathratiforme BU-1.</title>
        <authorList>
            <consortium name="US DOE Joint Genome Institute"/>
            <person name="Lucas S."/>
            <person name="Copeland A."/>
            <person name="Lapidus A."/>
            <person name="Glavina del Rio T."/>
            <person name="Dalin E."/>
            <person name="Tice H."/>
            <person name="Bruce D."/>
            <person name="Goodwin L."/>
            <person name="Pitluck S."/>
            <person name="Schmutz J."/>
            <person name="Larimer F."/>
            <person name="Land M."/>
            <person name="Hauser L."/>
            <person name="Kyrpides N."/>
            <person name="Mikhailova N."/>
            <person name="Liu Z."/>
            <person name="Li T."/>
            <person name="Zhao F."/>
            <person name="Overmann J."/>
            <person name="Bryant D.A."/>
            <person name="Richardson P."/>
        </authorList>
    </citation>
    <scope>NUCLEOTIDE SEQUENCE [LARGE SCALE GENOMIC DNA]</scope>
    <source>
        <strain evidence="6">DSM 5477 / BU-1</strain>
    </source>
</reference>